<proteinExistence type="predicted"/>
<organism evidence="1">
    <name type="scientific">Rhizophora mucronata</name>
    <name type="common">Asiatic mangrove</name>
    <dbReference type="NCBI Taxonomy" id="61149"/>
    <lineage>
        <taxon>Eukaryota</taxon>
        <taxon>Viridiplantae</taxon>
        <taxon>Streptophyta</taxon>
        <taxon>Embryophyta</taxon>
        <taxon>Tracheophyta</taxon>
        <taxon>Spermatophyta</taxon>
        <taxon>Magnoliopsida</taxon>
        <taxon>eudicotyledons</taxon>
        <taxon>Gunneridae</taxon>
        <taxon>Pentapetalae</taxon>
        <taxon>rosids</taxon>
        <taxon>fabids</taxon>
        <taxon>Malpighiales</taxon>
        <taxon>Rhizophoraceae</taxon>
        <taxon>Rhizophora</taxon>
    </lineage>
</organism>
<dbReference type="AlphaFoldDB" id="A0A2P2PAY9"/>
<name>A0A2P2PAY9_RHIMU</name>
<dbReference type="EMBL" id="GGEC01071428">
    <property type="protein sequence ID" value="MBX51912.1"/>
    <property type="molecule type" value="Transcribed_RNA"/>
</dbReference>
<evidence type="ECO:0000313" key="1">
    <source>
        <dbReference type="EMBL" id="MBX51912.1"/>
    </source>
</evidence>
<reference evidence="1" key="1">
    <citation type="submission" date="2018-02" db="EMBL/GenBank/DDBJ databases">
        <title>Rhizophora mucronata_Transcriptome.</title>
        <authorList>
            <person name="Meera S.P."/>
            <person name="Sreeshan A."/>
            <person name="Augustine A."/>
        </authorList>
    </citation>
    <scope>NUCLEOTIDE SEQUENCE</scope>
    <source>
        <tissue evidence="1">Leaf</tissue>
    </source>
</reference>
<protein>
    <submittedName>
        <fullName evidence="1">Uncharacterized protein</fullName>
    </submittedName>
</protein>
<accession>A0A2P2PAY9</accession>
<sequence length="56" mass="6453">MHYSHHCQHFITRLGLSEPLPWQNAFIINCATYQNNNDDDVNASFASIVILLNAFF</sequence>